<evidence type="ECO:0000256" key="1">
    <source>
        <dbReference type="SAM" id="Phobius"/>
    </source>
</evidence>
<gene>
    <name evidence="2" type="ORF">PQJ73_13965</name>
</gene>
<name>A0ABT5JAT4_RHOTP</name>
<evidence type="ECO:0000313" key="2">
    <source>
        <dbReference type="EMBL" id="MDC7786795.1"/>
    </source>
</evidence>
<reference evidence="2" key="2">
    <citation type="submission" date="2023-02" db="EMBL/GenBank/DDBJ databases">
        <authorList>
            <person name="Rayyan A."/>
            <person name="Meyer T."/>
            <person name="Kyndt J.A."/>
        </authorList>
    </citation>
    <scope>NUCLEOTIDE SEQUENCE</scope>
    <source>
        <strain evidence="2">DSM 9987</strain>
    </source>
</reference>
<keyword evidence="1" id="KW-0812">Transmembrane</keyword>
<keyword evidence="1" id="KW-1133">Transmembrane helix</keyword>
<proteinExistence type="predicted"/>
<accession>A0ABT5JAT4</accession>
<dbReference type="RefSeq" id="WP_272777642.1">
    <property type="nucleotide sequence ID" value="NZ_JAQQLI010000020.1"/>
</dbReference>
<feature type="transmembrane region" description="Helical" evidence="1">
    <location>
        <begin position="29"/>
        <end position="46"/>
    </location>
</feature>
<dbReference type="EMBL" id="JAQQLI010000020">
    <property type="protein sequence ID" value="MDC7786795.1"/>
    <property type="molecule type" value="Genomic_DNA"/>
</dbReference>
<comment type="caution">
    <text evidence="2">The sequence shown here is derived from an EMBL/GenBank/DDBJ whole genome shotgun (WGS) entry which is preliminary data.</text>
</comment>
<evidence type="ECO:0000313" key="3">
    <source>
        <dbReference type="Proteomes" id="UP001165652"/>
    </source>
</evidence>
<sequence length="59" mass="6277">MPRAVSAVLFAVLWTGAMPWARRPDGLGLAILVAAGAFAGLAWYWLSRPACGCREPAPH</sequence>
<dbReference type="Proteomes" id="UP001165652">
    <property type="component" value="Unassembled WGS sequence"/>
</dbReference>
<organism evidence="2 3">
    <name type="scientific">Rhodoplanes tepidamans</name>
    <name type="common">Rhodoplanes cryptolactis</name>
    <dbReference type="NCBI Taxonomy" id="200616"/>
    <lineage>
        <taxon>Bacteria</taxon>
        <taxon>Pseudomonadati</taxon>
        <taxon>Pseudomonadota</taxon>
        <taxon>Alphaproteobacteria</taxon>
        <taxon>Hyphomicrobiales</taxon>
        <taxon>Nitrobacteraceae</taxon>
        <taxon>Rhodoplanes</taxon>
    </lineage>
</organism>
<protein>
    <submittedName>
        <fullName evidence="2">Uncharacterized protein</fullName>
    </submittedName>
</protein>
<keyword evidence="3" id="KW-1185">Reference proteome</keyword>
<reference evidence="2" key="1">
    <citation type="journal article" date="2023" name="Microbiol Resour">
        <title>Genome Sequences of Rhodoplanes serenus and Two Thermotolerant Strains, Rhodoplanes tepidamans and 'Rhodoplanes cryptolactis,' Further Refine the Genus.</title>
        <authorList>
            <person name="Rayyan A.A."/>
            <person name="Kyndt J.A."/>
        </authorList>
    </citation>
    <scope>NUCLEOTIDE SEQUENCE</scope>
    <source>
        <strain evidence="2">DSM 9987</strain>
    </source>
</reference>
<keyword evidence="1" id="KW-0472">Membrane</keyword>